<dbReference type="EMBL" id="ML179895">
    <property type="protein sequence ID" value="THU80531.1"/>
    <property type="molecule type" value="Genomic_DNA"/>
</dbReference>
<feature type="region of interest" description="Disordered" evidence="1">
    <location>
        <begin position="199"/>
        <end position="269"/>
    </location>
</feature>
<keyword evidence="2" id="KW-0472">Membrane</keyword>
<dbReference type="CDD" id="cd12087">
    <property type="entry name" value="TM_EGFR-like"/>
    <property type="match status" value="1"/>
</dbReference>
<protein>
    <submittedName>
        <fullName evidence="3">Uncharacterized protein</fullName>
    </submittedName>
</protein>
<organism evidence="3 4">
    <name type="scientific">Dendrothele bispora (strain CBS 962.96)</name>
    <dbReference type="NCBI Taxonomy" id="1314807"/>
    <lineage>
        <taxon>Eukaryota</taxon>
        <taxon>Fungi</taxon>
        <taxon>Dikarya</taxon>
        <taxon>Basidiomycota</taxon>
        <taxon>Agaricomycotina</taxon>
        <taxon>Agaricomycetes</taxon>
        <taxon>Agaricomycetidae</taxon>
        <taxon>Agaricales</taxon>
        <taxon>Agaricales incertae sedis</taxon>
        <taxon>Dendrothele</taxon>
    </lineage>
</organism>
<feature type="compositionally biased region" description="Basic and acidic residues" evidence="1">
    <location>
        <begin position="226"/>
        <end position="236"/>
    </location>
</feature>
<reference evidence="3 4" key="1">
    <citation type="journal article" date="2019" name="Nat. Ecol. Evol.">
        <title>Megaphylogeny resolves global patterns of mushroom evolution.</title>
        <authorList>
            <person name="Varga T."/>
            <person name="Krizsan K."/>
            <person name="Foldi C."/>
            <person name="Dima B."/>
            <person name="Sanchez-Garcia M."/>
            <person name="Sanchez-Ramirez S."/>
            <person name="Szollosi G.J."/>
            <person name="Szarkandi J.G."/>
            <person name="Papp V."/>
            <person name="Albert L."/>
            <person name="Andreopoulos W."/>
            <person name="Angelini C."/>
            <person name="Antonin V."/>
            <person name="Barry K.W."/>
            <person name="Bougher N.L."/>
            <person name="Buchanan P."/>
            <person name="Buyck B."/>
            <person name="Bense V."/>
            <person name="Catcheside P."/>
            <person name="Chovatia M."/>
            <person name="Cooper J."/>
            <person name="Damon W."/>
            <person name="Desjardin D."/>
            <person name="Finy P."/>
            <person name="Geml J."/>
            <person name="Haridas S."/>
            <person name="Hughes K."/>
            <person name="Justo A."/>
            <person name="Karasinski D."/>
            <person name="Kautmanova I."/>
            <person name="Kiss B."/>
            <person name="Kocsube S."/>
            <person name="Kotiranta H."/>
            <person name="LaButti K.M."/>
            <person name="Lechner B.E."/>
            <person name="Liimatainen K."/>
            <person name="Lipzen A."/>
            <person name="Lukacs Z."/>
            <person name="Mihaltcheva S."/>
            <person name="Morgado L.N."/>
            <person name="Niskanen T."/>
            <person name="Noordeloos M.E."/>
            <person name="Ohm R.A."/>
            <person name="Ortiz-Santana B."/>
            <person name="Ovrebo C."/>
            <person name="Racz N."/>
            <person name="Riley R."/>
            <person name="Savchenko A."/>
            <person name="Shiryaev A."/>
            <person name="Soop K."/>
            <person name="Spirin V."/>
            <person name="Szebenyi C."/>
            <person name="Tomsovsky M."/>
            <person name="Tulloss R.E."/>
            <person name="Uehling J."/>
            <person name="Grigoriev I.V."/>
            <person name="Vagvolgyi C."/>
            <person name="Papp T."/>
            <person name="Martin F.M."/>
            <person name="Miettinen O."/>
            <person name="Hibbett D.S."/>
            <person name="Nagy L.G."/>
        </authorList>
    </citation>
    <scope>NUCLEOTIDE SEQUENCE [LARGE SCALE GENOMIC DNA]</scope>
    <source>
        <strain evidence="3 4">CBS 962.96</strain>
    </source>
</reference>
<gene>
    <name evidence="3" type="ORF">K435DRAFT_785411</name>
</gene>
<keyword evidence="4" id="KW-1185">Reference proteome</keyword>
<name>A0A4S8KXG5_DENBC</name>
<sequence length="269" mass="29248">IDFGSARNSGSKVNVGAIVGGVVSGVLFLTLVIVTWFYLRATRRNQLSVSDTVFATPADPAAPRPIRAPQALSAFMPKPLFERNRMHRFVHLTDDYTPSQDITVDDPSQAKNPLSSSTLAISNMEQDGLMAAASQTIIMTRYPKATSDAVLADLGAGLIGTDDSRHRSSFASDQSLYPNPADSLHLSLILNREMIHTPSTNINGESQRLSRRAENGSLVSNDDVDRDVSKPEKYFDPSRPPRSPSASSSRSSNGRFPSWSTVPSYHTDP</sequence>
<dbReference type="AlphaFoldDB" id="A0A4S8KXG5"/>
<accession>A0A4S8KXG5</accession>
<dbReference type="Proteomes" id="UP000297245">
    <property type="component" value="Unassembled WGS sequence"/>
</dbReference>
<feature type="compositionally biased region" description="Low complexity" evidence="1">
    <location>
        <begin position="244"/>
        <end position="260"/>
    </location>
</feature>
<evidence type="ECO:0000256" key="2">
    <source>
        <dbReference type="SAM" id="Phobius"/>
    </source>
</evidence>
<evidence type="ECO:0000313" key="4">
    <source>
        <dbReference type="Proteomes" id="UP000297245"/>
    </source>
</evidence>
<evidence type="ECO:0000256" key="1">
    <source>
        <dbReference type="SAM" id="MobiDB-lite"/>
    </source>
</evidence>
<keyword evidence="2" id="KW-0812">Transmembrane</keyword>
<feature type="transmembrane region" description="Helical" evidence="2">
    <location>
        <begin position="15"/>
        <end position="39"/>
    </location>
</feature>
<evidence type="ECO:0000313" key="3">
    <source>
        <dbReference type="EMBL" id="THU80531.1"/>
    </source>
</evidence>
<proteinExistence type="predicted"/>
<feature type="non-terminal residue" evidence="3">
    <location>
        <position position="1"/>
    </location>
</feature>
<keyword evidence="2" id="KW-1133">Transmembrane helix</keyword>